<organism evidence="1">
    <name type="scientific">virus sp. ctBS918</name>
    <dbReference type="NCBI Taxonomy" id="2825807"/>
    <lineage>
        <taxon>Viruses</taxon>
    </lineage>
</organism>
<name>A0A8S5RNZ9_9VIRU</name>
<protein>
    <submittedName>
        <fullName evidence="1">Capsid protein</fullName>
    </submittedName>
</protein>
<dbReference type="EMBL" id="BK059130">
    <property type="protein sequence ID" value="DAE32821.1"/>
    <property type="molecule type" value="Genomic_DNA"/>
</dbReference>
<evidence type="ECO:0000313" key="1">
    <source>
        <dbReference type="EMBL" id="DAE32821.1"/>
    </source>
</evidence>
<accession>A0A8S5RNZ9</accession>
<reference evidence="1" key="1">
    <citation type="journal article" date="2021" name="Proc. Natl. Acad. Sci. U.S.A.">
        <title>A Catalog of Tens of Thousands of Viruses from Human Metagenomes Reveals Hidden Associations with Chronic Diseases.</title>
        <authorList>
            <person name="Tisza M.J."/>
            <person name="Buck C.B."/>
        </authorList>
    </citation>
    <scope>NUCLEOTIDE SEQUENCE</scope>
    <source>
        <strain evidence="1">CtBS918</strain>
    </source>
</reference>
<proteinExistence type="predicted"/>
<sequence>MLDTSVKNLMFDLGAGREIYDAEANRVVSKAEASDTIRKACFEFLGLTKDSTNKQIKRALNSEKGTQFFEVIEEIIDTQIAHGLSENEFFNTWVESKNMKDGDRNEFWADDEVILTVSKVSGDHHDLSMQRLGSGQSYHVDTANYGIKVGGDIRLFLTGRKDWSSFVDAVVKAYIQKVQTLISAQFANGVNLIPVPATLKGTGALAAATKAQFDAIIEKVGAANESGVVIMGTKTALKALNALTKVDWADPANSIKESVANTGIIGGYEGTPLMEIPQKFTDKTLATPIVDNKKLYIMPAVDDKFIKFVDYGETELEVNEKGATQDDMQSYEVQRRMGVGTLMTRYHGEWTLE</sequence>